<dbReference type="InterPro" id="IPR036770">
    <property type="entry name" value="Ankyrin_rpt-contain_sf"/>
</dbReference>
<keyword evidence="2" id="KW-1185">Reference proteome</keyword>
<organism evidence="1 2">
    <name type="scientific">Catenovulum adriaticum</name>
    <dbReference type="NCBI Taxonomy" id="2984846"/>
    <lineage>
        <taxon>Bacteria</taxon>
        <taxon>Pseudomonadati</taxon>
        <taxon>Pseudomonadota</taxon>
        <taxon>Gammaproteobacteria</taxon>
        <taxon>Alteromonadales</taxon>
        <taxon>Alteromonadaceae</taxon>
        <taxon>Catenovulum</taxon>
    </lineage>
</organism>
<name>A0ABY7AL93_9ALTE</name>
<reference evidence="1" key="1">
    <citation type="submission" date="2022-10" db="EMBL/GenBank/DDBJ databases">
        <title>Catenovulum adriacola sp. nov. isolated in the Harbour of Susak.</title>
        <authorList>
            <person name="Schoch T."/>
            <person name="Reich S.J."/>
            <person name="Stoeferle S."/>
            <person name="Flaiz M."/>
            <person name="Kazda M."/>
            <person name="Riedel C.U."/>
            <person name="Duerre P."/>
        </authorList>
    </citation>
    <scope>NUCLEOTIDE SEQUENCE</scope>
    <source>
        <strain evidence="1">TS8</strain>
    </source>
</reference>
<dbReference type="Proteomes" id="UP001163726">
    <property type="component" value="Chromosome"/>
</dbReference>
<sequence>MKLGLFIFFISFFCTGTEINKDPVYASMIKAHLMQGNETEAIKVIPYMKNVNYEYSSHLTLFSLAGNMQANKLVSALLEKGINLEDLNNRAAINSACINSNLSLVQLVIDNGLVADYLITDAGEMPSCMDFSLSSGNDKLFELIMVYGAGQSRDKFCTDSLALKISKIEFQAIFKKACKLRL</sequence>
<gene>
    <name evidence="1" type="ORF">OLW01_00475</name>
</gene>
<evidence type="ECO:0008006" key="3">
    <source>
        <dbReference type="Google" id="ProtNLM"/>
    </source>
</evidence>
<dbReference type="SUPFAM" id="SSF48403">
    <property type="entry name" value="Ankyrin repeat"/>
    <property type="match status" value="1"/>
</dbReference>
<protein>
    <recommendedName>
        <fullName evidence="3">Ankyrin repeat protein</fullName>
    </recommendedName>
</protein>
<evidence type="ECO:0000313" key="1">
    <source>
        <dbReference type="EMBL" id="WAJ70325.1"/>
    </source>
</evidence>
<dbReference type="EMBL" id="CP109965">
    <property type="protein sequence ID" value="WAJ70325.1"/>
    <property type="molecule type" value="Genomic_DNA"/>
</dbReference>
<evidence type="ECO:0000313" key="2">
    <source>
        <dbReference type="Proteomes" id="UP001163726"/>
    </source>
</evidence>
<proteinExistence type="predicted"/>
<dbReference type="Gene3D" id="1.25.40.20">
    <property type="entry name" value="Ankyrin repeat-containing domain"/>
    <property type="match status" value="1"/>
</dbReference>
<accession>A0ABY7AL93</accession>
<dbReference type="RefSeq" id="WP_268074627.1">
    <property type="nucleotide sequence ID" value="NZ_CP109965.1"/>
</dbReference>